<dbReference type="AlphaFoldDB" id="A0A438AHL4"/>
<reference evidence="3 4" key="1">
    <citation type="submission" date="2018-11" db="EMBL/GenBank/DDBJ databases">
        <title>Mesobaculum littorinae gen. nov., sp. nov., isolated from Littorina scabra that represents a novel genus of the order Rhodobacteraceae.</title>
        <authorList>
            <person name="Li F."/>
        </authorList>
    </citation>
    <scope>NUCLEOTIDE SEQUENCE [LARGE SCALE GENOMIC DNA]</scope>
    <source>
        <strain evidence="3 4">M0103</strain>
    </source>
</reference>
<keyword evidence="2" id="KW-0472">Membrane</keyword>
<evidence type="ECO:0000256" key="2">
    <source>
        <dbReference type="SAM" id="Phobius"/>
    </source>
</evidence>
<accession>A0A438AHL4</accession>
<organism evidence="3 4">
    <name type="scientific">Mesobaculum littorinae</name>
    <dbReference type="NCBI Taxonomy" id="2486419"/>
    <lineage>
        <taxon>Bacteria</taxon>
        <taxon>Pseudomonadati</taxon>
        <taxon>Pseudomonadota</taxon>
        <taxon>Alphaproteobacteria</taxon>
        <taxon>Rhodobacterales</taxon>
        <taxon>Roseobacteraceae</taxon>
        <taxon>Mesobaculum</taxon>
    </lineage>
</organism>
<evidence type="ECO:0000313" key="4">
    <source>
        <dbReference type="Proteomes" id="UP000285908"/>
    </source>
</evidence>
<protein>
    <submittedName>
        <fullName evidence="3">Uncharacterized protein</fullName>
    </submittedName>
</protein>
<keyword evidence="2" id="KW-0812">Transmembrane</keyword>
<feature type="transmembrane region" description="Helical" evidence="2">
    <location>
        <begin position="56"/>
        <end position="77"/>
    </location>
</feature>
<comment type="caution">
    <text evidence="3">The sequence shown here is derived from an EMBL/GenBank/DDBJ whole genome shotgun (WGS) entry which is preliminary data.</text>
</comment>
<keyword evidence="4" id="KW-1185">Reference proteome</keyword>
<dbReference type="OrthoDB" id="7833467at2"/>
<evidence type="ECO:0000256" key="1">
    <source>
        <dbReference type="SAM" id="MobiDB-lite"/>
    </source>
</evidence>
<sequence>MGRGLGGFGFATRDARFGAAELLSLGLSVLWLLLMAIFFMFMGVPGPEEGADPLRVVVTILVVFAPVALIFAAVMAAQAARVVREETARLSERIETLAATVGAPGAGPAPTPVFTVPPALEAKLADIAASAKKTESAIASFASVRPAPQQPRPAQAAPRSAPPEAQPRLALDAEGEAQPLARADFIAALQFPETPEDREGFRALRRALADRQAAQLIQAAQDVLTLLSQDGVYMDDLPPDRARPELWRRFAQGERGRAIGALGGIRDREALAASADRMRADTIFRDTAHHFLRKFDHAFAAFEPEATDSEIAALTDTRTARAFMLLGRVAGIFD</sequence>
<gene>
    <name evidence="3" type="ORF">EKE94_09985</name>
</gene>
<keyword evidence="2" id="KW-1133">Transmembrane helix</keyword>
<feature type="transmembrane region" description="Helical" evidence="2">
    <location>
        <begin position="22"/>
        <end position="44"/>
    </location>
</feature>
<feature type="region of interest" description="Disordered" evidence="1">
    <location>
        <begin position="143"/>
        <end position="166"/>
    </location>
</feature>
<evidence type="ECO:0000313" key="3">
    <source>
        <dbReference type="EMBL" id="RVV98221.1"/>
    </source>
</evidence>
<dbReference type="Proteomes" id="UP000285908">
    <property type="component" value="Unassembled WGS sequence"/>
</dbReference>
<name>A0A438AHL4_9RHOB</name>
<dbReference type="EMBL" id="RQXX01000003">
    <property type="protein sequence ID" value="RVV98221.1"/>
    <property type="molecule type" value="Genomic_DNA"/>
</dbReference>
<proteinExistence type="predicted"/>